<dbReference type="Proteomes" id="UP000235672">
    <property type="component" value="Unassembled WGS sequence"/>
</dbReference>
<dbReference type="GO" id="GO:0000226">
    <property type="term" value="P:microtubule cytoskeleton organization"/>
    <property type="evidence" value="ECO:0007669"/>
    <property type="project" value="TreeGrafter"/>
</dbReference>
<dbReference type="InterPro" id="IPR016024">
    <property type="entry name" value="ARM-type_fold"/>
</dbReference>
<gene>
    <name evidence="4" type="ORF">NA56DRAFT_600051</name>
</gene>
<dbReference type="InterPro" id="IPR022577">
    <property type="entry name" value="TBCD_C"/>
</dbReference>
<dbReference type="GO" id="GO:0007023">
    <property type="term" value="P:post-chaperonin tubulin folding pathway"/>
    <property type="evidence" value="ECO:0007669"/>
    <property type="project" value="InterPro"/>
</dbReference>
<feature type="domain" description="Tubulin-folding cofactor D C-terminal" evidence="2">
    <location>
        <begin position="1018"/>
        <end position="1172"/>
    </location>
</feature>
<reference evidence="4 5" key="1">
    <citation type="submission" date="2016-05" db="EMBL/GenBank/DDBJ databases">
        <title>A degradative enzymes factory behind the ericoid mycorrhizal symbiosis.</title>
        <authorList>
            <consortium name="DOE Joint Genome Institute"/>
            <person name="Martino E."/>
            <person name="Morin E."/>
            <person name="Grelet G."/>
            <person name="Kuo A."/>
            <person name="Kohler A."/>
            <person name="Daghino S."/>
            <person name="Barry K."/>
            <person name="Choi C."/>
            <person name="Cichocki N."/>
            <person name="Clum A."/>
            <person name="Copeland A."/>
            <person name="Hainaut M."/>
            <person name="Haridas S."/>
            <person name="Labutti K."/>
            <person name="Lindquist E."/>
            <person name="Lipzen A."/>
            <person name="Khouja H.-R."/>
            <person name="Murat C."/>
            <person name="Ohm R."/>
            <person name="Olson A."/>
            <person name="Spatafora J."/>
            <person name="Veneault-Fourrey C."/>
            <person name="Henrissat B."/>
            <person name="Grigoriev I."/>
            <person name="Martin F."/>
            <person name="Perotto S."/>
        </authorList>
    </citation>
    <scope>NUCLEOTIDE SEQUENCE [LARGE SCALE GENOMIC DNA]</scope>
    <source>
        <strain evidence="4 5">UAMH 7357</strain>
    </source>
</reference>
<dbReference type="GO" id="GO:0007021">
    <property type="term" value="P:tubulin complex assembly"/>
    <property type="evidence" value="ECO:0007669"/>
    <property type="project" value="InterPro"/>
</dbReference>
<dbReference type="PANTHER" id="PTHR12658">
    <property type="entry name" value="BETA-TUBULIN COFACTOR D"/>
    <property type="match status" value="1"/>
</dbReference>
<dbReference type="GO" id="GO:0005096">
    <property type="term" value="F:GTPase activator activity"/>
    <property type="evidence" value="ECO:0007669"/>
    <property type="project" value="InterPro"/>
</dbReference>
<dbReference type="SUPFAM" id="SSF48371">
    <property type="entry name" value="ARM repeat"/>
    <property type="match status" value="2"/>
</dbReference>
<evidence type="ECO:0000313" key="5">
    <source>
        <dbReference type="Proteomes" id="UP000235672"/>
    </source>
</evidence>
<sequence length="1257" mass="139098">MDASEDDDVKLQRKAADFIEDLSQSLKPFLWKTTKSGKTAIRRRVRVRDADRLVNLLEPFQEDPQLLDPHLDKFVPSLADALLAYLQSPTSRLPETNTQLLTPVSHAICRLLYTFCKVRGEKVIVRFFSTETRHLELLLSAIEKGSQQEDGQSASPETAETWEWEERYIVLLWLSQLLLAPFDLASISSEDTDDIVQPNIAGLSWPPNTPGLTIRVIPLALRYLSSSGKERDAAKILLVRIAMRKDMQELGILNALVQWALSSLHSLQVGHSTYYYIGTLSFLAGILVSSEGTTDMTPYLEQISRLIQNVSAAEEPVFKAIKSSAIARKTIIKVLRTITVLLIHNPQSMPDSDMAIEATIGHLLDSLADLATPVRLAASKALSVITLKLPEEMAVEVGSAVIEALEKNILFVQKEGKRKVRDLSRVNPLEWHGLMLTMAHLLYRHSIPTAQLPPILNALRLGLVFEQRSTSGTSIGTNVRDAACFGIWAMARRYTTNDLQRLKLKVDVFTQGGPLQQSPALQILATELVVSASLDPAGNIRRGSSAALQELIGRHPNTIAEGIKVVQVVDYHAVALRSRAVLEVALQAAELSDEYYQGLLKALLGWRGIQDGDAGPRRVAADAIGKLVLTKQKSKNGTKTGSTWDMVSEAIDLVGERLKGLAAREIEERHGLILALAAIIENFNYGCPKGRIAAEIEHGLEYNRDSGKCDIAYFVQTALWHSAWILKELNTNWSTYRKPGLMAESCSRMLIDTCPILRLDCIFRQYGSLAVGETHSEGQSTLSQRVQGNVNLLEFFGNPSFATTMENADLKMALEFVRIARIAGFSPNTQILGLMGTLIRNILDLNDLDAVDVASTAAADTTLLIDDFNHGQSDLLWEFVKCAKTTVKGDRANQGKSYIHTLFKIFPLTMDAAIIVPNNSGYIKPTSADLIKTFWTRWTEFHEIEIRATILSCLATSSALHTQTNHFIDMIGEGLDDFTTNARGDIGSLVRVEATKAAGAIWADHTVLNNIKVEAFNKLFGKVLRAAAEKLDRVRIEGQKAVASALKASISKFTNYSTSSKEYFLFLLELQTSDWLAQGPPPRVEIADWVREVMEGFITSADTGAEELVRASRSALADFCEAGHTAIIYDALIRILDKQVLPGPNEDRVINPCLEVISFLFDMGFLQDLKYDLLNALVKQACSGKKPTIRRLEACIKVWAGLSPLYPPALEQLTALLLHRYPRIRNAVVDELWVLEGVGKGVDWGKAKRVDVERLGL</sequence>
<dbReference type="PANTHER" id="PTHR12658:SF0">
    <property type="entry name" value="TUBULIN-SPECIFIC CHAPERONE D"/>
    <property type="match status" value="1"/>
</dbReference>
<name>A0A2J6Q533_9HELO</name>
<feature type="domain" description="Tubulin-folding cofactor D ARM repeats" evidence="3">
    <location>
        <begin position="351"/>
        <end position="502"/>
    </location>
</feature>
<proteinExistence type="predicted"/>
<keyword evidence="1" id="KW-0143">Chaperone</keyword>
<evidence type="ECO:0000259" key="3">
    <source>
        <dbReference type="Pfam" id="PF25767"/>
    </source>
</evidence>
<evidence type="ECO:0000256" key="1">
    <source>
        <dbReference type="ARBA" id="ARBA00023186"/>
    </source>
</evidence>
<dbReference type="InterPro" id="IPR058033">
    <property type="entry name" value="ARM_TBCD_2nd"/>
</dbReference>
<dbReference type="OrthoDB" id="10253476at2759"/>
<organism evidence="4 5">
    <name type="scientific">Hyaloscypha hepaticicola</name>
    <dbReference type="NCBI Taxonomy" id="2082293"/>
    <lineage>
        <taxon>Eukaryota</taxon>
        <taxon>Fungi</taxon>
        <taxon>Dikarya</taxon>
        <taxon>Ascomycota</taxon>
        <taxon>Pezizomycotina</taxon>
        <taxon>Leotiomycetes</taxon>
        <taxon>Helotiales</taxon>
        <taxon>Hyaloscyphaceae</taxon>
        <taxon>Hyaloscypha</taxon>
    </lineage>
</organism>
<dbReference type="InterPro" id="IPR033162">
    <property type="entry name" value="TBCD"/>
</dbReference>
<protein>
    <submittedName>
        <fullName evidence="4">Uncharacterized protein</fullName>
    </submittedName>
</protein>
<keyword evidence="5" id="KW-1185">Reference proteome</keyword>
<dbReference type="STRING" id="1745343.A0A2J6Q533"/>
<dbReference type="Pfam" id="PF25767">
    <property type="entry name" value="ARM_TBCD_2nd"/>
    <property type="match status" value="1"/>
</dbReference>
<evidence type="ECO:0000259" key="2">
    <source>
        <dbReference type="Pfam" id="PF12612"/>
    </source>
</evidence>
<dbReference type="EMBL" id="KZ613481">
    <property type="protein sequence ID" value="PMD21369.1"/>
    <property type="molecule type" value="Genomic_DNA"/>
</dbReference>
<dbReference type="Pfam" id="PF12612">
    <property type="entry name" value="TFCD_C"/>
    <property type="match status" value="1"/>
</dbReference>
<evidence type="ECO:0000313" key="4">
    <source>
        <dbReference type="EMBL" id="PMD21369.1"/>
    </source>
</evidence>
<dbReference type="GO" id="GO:0048487">
    <property type="term" value="F:beta-tubulin binding"/>
    <property type="evidence" value="ECO:0007669"/>
    <property type="project" value="InterPro"/>
</dbReference>
<dbReference type="Pfam" id="PF23579">
    <property type="entry name" value="ARM_TBCD"/>
    <property type="match status" value="1"/>
</dbReference>
<dbReference type="AlphaFoldDB" id="A0A2J6Q533"/>
<accession>A0A2J6Q533</accession>